<dbReference type="EMBL" id="JACHFL010000001">
    <property type="protein sequence ID" value="MBB5361365.1"/>
    <property type="molecule type" value="Genomic_DNA"/>
</dbReference>
<dbReference type="AlphaFoldDB" id="A0A7W8ND83"/>
<sequence>MPQTSPHGAAPQPAPLSFLLTDSATGDAFPLHSSSQADLIEQLESIHLFGGISHTTACALAHAGYERGHGEYLAWGIVRGEG</sequence>
<organism evidence="1 2">
    <name type="scientific">Deinococcus humi</name>
    <dbReference type="NCBI Taxonomy" id="662880"/>
    <lineage>
        <taxon>Bacteria</taxon>
        <taxon>Thermotogati</taxon>
        <taxon>Deinococcota</taxon>
        <taxon>Deinococci</taxon>
        <taxon>Deinococcales</taxon>
        <taxon>Deinococcaceae</taxon>
        <taxon>Deinococcus</taxon>
    </lineage>
</organism>
<evidence type="ECO:0000313" key="1">
    <source>
        <dbReference type="EMBL" id="MBB5361365.1"/>
    </source>
</evidence>
<proteinExistence type="predicted"/>
<dbReference type="RefSeq" id="WP_184127448.1">
    <property type="nucleotide sequence ID" value="NZ_JACHFL010000001.1"/>
</dbReference>
<reference evidence="1 2" key="1">
    <citation type="submission" date="2020-08" db="EMBL/GenBank/DDBJ databases">
        <title>Genomic Encyclopedia of Type Strains, Phase IV (KMG-IV): sequencing the most valuable type-strain genomes for metagenomic binning, comparative biology and taxonomic classification.</title>
        <authorList>
            <person name="Goeker M."/>
        </authorList>
    </citation>
    <scope>NUCLEOTIDE SEQUENCE [LARGE SCALE GENOMIC DNA]</scope>
    <source>
        <strain evidence="1 2">DSM 27939</strain>
    </source>
</reference>
<evidence type="ECO:0000313" key="2">
    <source>
        <dbReference type="Proteomes" id="UP000552709"/>
    </source>
</evidence>
<protein>
    <submittedName>
        <fullName evidence="1">Uncharacterized protein</fullName>
    </submittedName>
</protein>
<comment type="caution">
    <text evidence="1">The sequence shown here is derived from an EMBL/GenBank/DDBJ whole genome shotgun (WGS) entry which is preliminary data.</text>
</comment>
<keyword evidence="2" id="KW-1185">Reference proteome</keyword>
<gene>
    <name evidence="1" type="ORF">HNQ08_000436</name>
</gene>
<name>A0A7W8ND83_9DEIO</name>
<accession>A0A7W8ND83</accession>
<dbReference type="Proteomes" id="UP000552709">
    <property type="component" value="Unassembled WGS sequence"/>
</dbReference>